<dbReference type="InterPro" id="IPR012338">
    <property type="entry name" value="Beta-lactam/transpept-like"/>
</dbReference>
<keyword evidence="3" id="KW-0378">Hydrolase</keyword>
<dbReference type="Gene3D" id="3.40.710.10">
    <property type="entry name" value="DD-peptidase/beta-lactamase superfamily"/>
    <property type="match status" value="1"/>
</dbReference>
<accession>A0ABW3DN28</accession>
<dbReference type="PANTHER" id="PTHR46825">
    <property type="entry name" value="D-ALANYL-D-ALANINE-CARBOXYPEPTIDASE/ENDOPEPTIDASE AMPH"/>
    <property type="match status" value="1"/>
</dbReference>
<name>A0ABW3DN28_9ACTN</name>
<feature type="signal peptide" evidence="1">
    <location>
        <begin position="1"/>
        <end position="35"/>
    </location>
</feature>
<dbReference type="PROSITE" id="PS51257">
    <property type="entry name" value="PROKAR_LIPOPROTEIN"/>
    <property type="match status" value="1"/>
</dbReference>
<keyword evidence="4" id="KW-1185">Reference proteome</keyword>
<feature type="chain" id="PRO_5046636243" evidence="1">
    <location>
        <begin position="36"/>
        <end position="404"/>
    </location>
</feature>
<dbReference type="InterPro" id="IPR006311">
    <property type="entry name" value="TAT_signal"/>
</dbReference>
<evidence type="ECO:0000256" key="1">
    <source>
        <dbReference type="SAM" id="SignalP"/>
    </source>
</evidence>
<dbReference type="Proteomes" id="UP001597024">
    <property type="component" value="Unassembled WGS sequence"/>
</dbReference>
<protein>
    <submittedName>
        <fullName evidence="3">Serine hydrolase domain-containing protein</fullName>
        <ecNumber evidence="3">3.-.-.-</ecNumber>
    </submittedName>
</protein>
<organism evidence="3 4">
    <name type="scientific">Streptosporangium algeriense</name>
    <dbReference type="NCBI Taxonomy" id="1682748"/>
    <lineage>
        <taxon>Bacteria</taxon>
        <taxon>Bacillati</taxon>
        <taxon>Actinomycetota</taxon>
        <taxon>Actinomycetes</taxon>
        <taxon>Streptosporangiales</taxon>
        <taxon>Streptosporangiaceae</taxon>
        <taxon>Streptosporangium</taxon>
    </lineage>
</organism>
<gene>
    <name evidence="3" type="ORF">ACFQ08_05695</name>
</gene>
<dbReference type="Pfam" id="PF00144">
    <property type="entry name" value="Beta-lactamase"/>
    <property type="match status" value="1"/>
</dbReference>
<proteinExistence type="predicted"/>
<evidence type="ECO:0000259" key="2">
    <source>
        <dbReference type="Pfam" id="PF00144"/>
    </source>
</evidence>
<dbReference type="InterPro" id="IPR050491">
    <property type="entry name" value="AmpC-like"/>
</dbReference>
<evidence type="ECO:0000313" key="4">
    <source>
        <dbReference type="Proteomes" id="UP001597024"/>
    </source>
</evidence>
<reference evidence="4" key="1">
    <citation type="journal article" date="2019" name="Int. J. Syst. Evol. Microbiol.">
        <title>The Global Catalogue of Microorganisms (GCM) 10K type strain sequencing project: providing services to taxonomists for standard genome sequencing and annotation.</title>
        <authorList>
            <consortium name="The Broad Institute Genomics Platform"/>
            <consortium name="The Broad Institute Genome Sequencing Center for Infectious Disease"/>
            <person name="Wu L."/>
            <person name="Ma J."/>
        </authorList>
    </citation>
    <scope>NUCLEOTIDE SEQUENCE [LARGE SCALE GENOMIC DNA]</scope>
    <source>
        <strain evidence="4">CCUG 62974</strain>
    </source>
</reference>
<dbReference type="PROSITE" id="PS51318">
    <property type="entry name" value="TAT"/>
    <property type="match status" value="1"/>
</dbReference>
<dbReference type="PANTHER" id="PTHR46825:SF7">
    <property type="entry name" value="D-ALANYL-D-ALANINE CARBOXYPEPTIDASE"/>
    <property type="match status" value="1"/>
</dbReference>
<dbReference type="EMBL" id="JBHTHX010000107">
    <property type="protein sequence ID" value="MFD0884048.1"/>
    <property type="molecule type" value="Genomic_DNA"/>
</dbReference>
<dbReference type="InterPro" id="IPR001466">
    <property type="entry name" value="Beta-lactam-related"/>
</dbReference>
<dbReference type="EC" id="3.-.-.-" evidence="3"/>
<sequence>MTDDGKRGRRSPVRSAAGAAGAALLMMACAGPAHAAPAQAGNVQKAMEELARVPGVVGAVGGAYVDGSPIGLGSAGSRLLNGRGGRIPANARFRIGSQTKEMVATVVLRLVEEGRLGVDDKLGDLLPVVTQENLVARADEITVRQMLRHTSGIPDWYAKEPNPDGSEGDISFDVFDFTTPYRPLDLVKWSRARPRTGEPGEKYSYSNTNYTLLGMVIERLTGHDLATELRRHLFGPLGMTRTYLPVEPPEGIRGPHGHGYYPDADGRLRDVDRFNAGFGGAAGGVVSTAHDVSAFKRAFSQGKLLPPTLQRVLTDRLPGDPPPGGGGPAFCDGELDGFFTGGSTAGYLAMTFYTKDGSRQLAMSATLSVKDISGPAEGMFKAVETVFCPSSSAAASRPSTRPGS</sequence>
<dbReference type="GO" id="GO:0016787">
    <property type="term" value="F:hydrolase activity"/>
    <property type="evidence" value="ECO:0007669"/>
    <property type="project" value="UniProtKB-KW"/>
</dbReference>
<evidence type="ECO:0000313" key="3">
    <source>
        <dbReference type="EMBL" id="MFD0884048.1"/>
    </source>
</evidence>
<dbReference type="SUPFAM" id="SSF56601">
    <property type="entry name" value="beta-lactamase/transpeptidase-like"/>
    <property type="match status" value="1"/>
</dbReference>
<feature type="domain" description="Beta-lactamase-related" evidence="2">
    <location>
        <begin position="46"/>
        <end position="357"/>
    </location>
</feature>
<comment type="caution">
    <text evidence="3">The sequence shown here is derived from an EMBL/GenBank/DDBJ whole genome shotgun (WGS) entry which is preliminary data.</text>
</comment>
<keyword evidence="1" id="KW-0732">Signal</keyword>